<gene>
    <name evidence="5" type="ORF">EQM06_06430</name>
</gene>
<dbReference type="InterPro" id="IPR036069">
    <property type="entry name" value="DUF34/NIF3_sf"/>
</dbReference>
<feature type="binding site" evidence="4">
    <location>
        <position position="67"/>
    </location>
    <ligand>
        <name>a divalent metal cation</name>
        <dbReference type="ChEBI" id="CHEBI:60240"/>
        <label>1</label>
    </ligand>
</feature>
<dbReference type="Proteomes" id="UP000287601">
    <property type="component" value="Chromosome"/>
</dbReference>
<dbReference type="InterPro" id="IPR002678">
    <property type="entry name" value="DUF34/NIF3"/>
</dbReference>
<dbReference type="GO" id="GO:0005737">
    <property type="term" value="C:cytoplasm"/>
    <property type="evidence" value="ECO:0007669"/>
    <property type="project" value="TreeGrafter"/>
</dbReference>
<organism evidence="5 6">
    <name type="scientific">Aminipila luticellarii</name>
    <dbReference type="NCBI Taxonomy" id="2507160"/>
    <lineage>
        <taxon>Bacteria</taxon>
        <taxon>Bacillati</taxon>
        <taxon>Bacillota</taxon>
        <taxon>Clostridia</taxon>
        <taxon>Peptostreptococcales</taxon>
        <taxon>Anaerovoracaceae</taxon>
        <taxon>Aminipila</taxon>
    </lineage>
</organism>
<proteinExistence type="inferred from homology"/>
<dbReference type="PANTHER" id="PTHR13799:SF14">
    <property type="entry name" value="GTP CYCLOHYDROLASE 1 TYPE 2 HOMOLOG"/>
    <property type="match status" value="1"/>
</dbReference>
<evidence type="ECO:0000313" key="6">
    <source>
        <dbReference type="Proteomes" id="UP000287601"/>
    </source>
</evidence>
<dbReference type="NCBIfam" id="TIGR00486">
    <property type="entry name" value="YbgI_SA1388"/>
    <property type="match status" value="1"/>
</dbReference>
<reference evidence="5 6" key="1">
    <citation type="submission" date="2019-01" db="EMBL/GenBank/DDBJ databases">
        <title>Draft genomes of a novel of Aminipila strains.</title>
        <authorList>
            <person name="Ma S."/>
        </authorList>
    </citation>
    <scope>NUCLEOTIDE SEQUENCE [LARGE SCALE GENOMIC DNA]</scope>
    <source>
        <strain evidence="6">JN-39</strain>
    </source>
</reference>
<dbReference type="FunFam" id="3.40.1390.30:FF:000001">
    <property type="entry name" value="GTP cyclohydrolase 1 type 2"/>
    <property type="match status" value="1"/>
</dbReference>
<evidence type="ECO:0000256" key="3">
    <source>
        <dbReference type="ARBA" id="ARBA00022723"/>
    </source>
</evidence>
<dbReference type="RefSeq" id="WP_128745547.1">
    <property type="nucleotide sequence ID" value="NZ_CP035281.1"/>
</dbReference>
<evidence type="ECO:0000256" key="2">
    <source>
        <dbReference type="ARBA" id="ARBA00022112"/>
    </source>
</evidence>
<name>A0A410PVG1_9FIRM</name>
<feature type="binding site" evidence="4">
    <location>
        <position position="105"/>
    </location>
    <ligand>
        <name>a divalent metal cation</name>
        <dbReference type="ChEBI" id="CHEBI:60240"/>
        <label>1</label>
    </ligand>
</feature>
<protein>
    <recommendedName>
        <fullName evidence="2">GTP cyclohydrolase 1 type 2 homolog</fullName>
    </recommendedName>
</protein>
<feature type="binding site" evidence="4">
    <location>
        <position position="229"/>
    </location>
    <ligand>
        <name>a divalent metal cation</name>
        <dbReference type="ChEBI" id="CHEBI:60240"/>
        <label>1</label>
    </ligand>
</feature>
<feature type="binding site" evidence="4">
    <location>
        <position position="225"/>
    </location>
    <ligand>
        <name>a divalent metal cation</name>
        <dbReference type="ChEBI" id="CHEBI:60240"/>
        <label>1</label>
    </ligand>
</feature>
<dbReference type="KEGG" id="amij:EQM06_06430"/>
<sequence>MAISKLELIHALKKIAPAELAEPWDNSGMQIDLAQDEVKKILVSLEITKEVVQEAVTLGADLIVTHHPLYFSPLKRIDYKNIIGNYTVELIKNGISVYSAHTNFDKADRGNNFYLAKLLGLENLNSFEPFGKEFIGLFGDVSEKKPLKELVKEVECRLNLSPKELQVVGEPDQEISRIGLCTGAGAEMLDIASRTGCELFITGDVKYHDAMRAKETGMNVIDAGHYGTEKIFVRNMAEQLKELLKGQAEIFESQVNINPFDFL</sequence>
<dbReference type="EMBL" id="CP035281">
    <property type="protein sequence ID" value="QAT42898.1"/>
    <property type="molecule type" value="Genomic_DNA"/>
</dbReference>
<dbReference type="OrthoDB" id="9792792at2"/>
<evidence type="ECO:0000313" key="5">
    <source>
        <dbReference type="EMBL" id="QAT42898.1"/>
    </source>
</evidence>
<dbReference type="Gene3D" id="3.40.1390.30">
    <property type="entry name" value="NIF3 (NGG1p interacting factor 3)-like"/>
    <property type="match status" value="2"/>
</dbReference>
<evidence type="ECO:0000256" key="1">
    <source>
        <dbReference type="ARBA" id="ARBA00006964"/>
    </source>
</evidence>
<dbReference type="GO" id="GO:0046872">
    <property type="term" value="F:metal ion binding"/>
    <property type="evidence" value="ECO:0007669"/>
    <property type="project" value="UniProtKB-KW"/>
</dbReference>
<dbReference type="SUPFAM" id="SSF102705">
    <property type="entry name" value="NIF3 (NGG1p interacting factor 3)-like"/>
    <property type="match status" value="1"/>
</dbReference>
<keyword evidence="6" id="KW-1185">Reference proteome</keyword>
<accession>A0A410PVG1</accession>
<feature type="binding site" evidence="4">
    <location>
        <position position="66"/>
    </location>
    <ligand>
        <name>a divalent metal cation</name>
        <dbReference type="ChEBI" id="CHEBI:60240"/>
        <label>1</label>
    </ligand>
</feature>
<dbReference type="AlphaFoldDB" id="A0A410PVG1"/>
<comment type="similarity">
    <text evidence="1">Belongs to the GTP cyclohydrolase I type 2/NIF3 family.</text>
</comment>
<dbReference type="PANTHER" id="PTHR13799">
    <property type="entry name" value="NGG1 INTERACTING FACTOR 3"/>
    <property type="match status" value="1"/>
</dbReference>
<keyword evidence="3 4" id="KW-0479">Metal-binding</keyword>
<dbReference type="Pfam" id="PF01784">
    <property type="entry name" value="DUF34_NIF3"/>
    <property type="match status" value="1"/>
</dbReference>
<evidence type="ECO:0000256" key="4">
    <source>
        <dbReference type="PIRSR" id="PIRSR602678-1"/>
    </source>
</evidence>